<evidence type="ECO:0000313" key="4">
    <source>
        <dbReference type="EMBL" id="MBC8588331.1"/>
    </source>
</evidence>
<protein>
    <submittedName>
        <fullName evidence="4">Flagellar hook assembly protein</fullName>
    </submittedName>
</protein>
<dbReference type="GO" id="GO:0044781">
    <property type="term" value="P:bacterial-type flagellum organization"/>
    <property type="evidence" value="ECO:0007669"/>
    <property type="project" value="UniProtKB-KW"/>
</dbReference>
<proteinExistence type="inferred from homology"/>
<dbReference type="InterPro" id="IPR005648">
    <property type="entry name" value="FlgD"/>
</dbReference>
<evidence type="ECO:0000256" key="1">
    <source>
        <dbReference type="ARBA" id="ARBA00010577"/>
    </source>
</evidence>
<keyword evidence="5" id="KW-1185">Reference proteome</keyword>
<keyword evidence="4" id="KW-0969">Cilium</keyword>
<dbReference type="Pfam" id="PF03963">
    <property type="entry name" value="FlgD"/>
    <property type="match status" value="1"/>
</dbReference>
<reference evidence="4" key="1">
    <citation type="submission" date="2020-08" db="EMBL/GenBank/DDBJ databases">
        <title>Genome public.</title>
        <authorList>
            <person name="Liu C."/>
            <person name="Sun Q."/>
        </authorList>
    </citation>
    <scope>NUCLEOTIDE SEQUENCE</scope>
    <source>
        <strain evidence="4">BX21</strain>
    </source>
</reference>
<dbReference type="EMBL" id="JACRTG010000018">
    <property type="protein sequence ID" value="MBC8588331.1"/>
    <property type="molecule type" value="Genomic_DNA"/>
</dbReference>
<sequence>METNNISAMRMGQKTTNETSNVPDRGGLSINDFLQIMAAEISNQNPMGGDGGGSKTDYLSQMAQFATLEQLTSVTENLSLLTLMSQQQYSFSLIGKEVTVADEEGNVTGIVEKVKFHNGIALLQVNGDYYYLGSVIEVGQKEVEE</sequence>
<evidence type="ECO:0000313" key="5">
    <source>
        <dbReference type="Proteomes" id="UP000601171"/>
    </source>
</evidence>
<evidence type="ECO:0000256" key="2">
    <source>
        <dbReference type="ARBA" id="ARBA00022795"/>
    </source>
</evidence>
<comment type="similarity">
    <text evidence="1">Belongs to the FlgD family.</text>
</comment>
<organism evidence="4 5">
    <name type="scientific">Paratissierella segnis</name>
    <dbReference type="NCBI Taxonomy" id="2763679"/>
    <lineage>
        <taxon>Bacteria</taxon>
        <taxon>Bacillati</taxon>
        <taxon>Bacillota</taxon>
        <taxon>Tissierellia</taxon>
        <taxon>Tissierellales</taxon>
        <taxon>Tissierellaceae</taxon>
        <taxon>Paratissierella</taxon>
    </lineage>
</organism>
<dbReference type="Proteomes" id="UP000601171">
    <property type="component" value="Unassembled WGS sequence"/>
</dbReference>
<keyword evidence="4" id="KW-0966">Cell projection</keyword>
<dbReference type="AlphaFoldDB" id="A0A926IKC2"/>
<feature type="region of interest" description="Disordered" evidence="3">
    <location>
        <begin position="1"/>
        <end position="24"/>
    </location>
</feature>
<accession>A0A926IKC2</accession>
<keyword evidence="4" id="KW-0282">Flagellum</keyword>
<feature type="compositionally biased region" description="Polar residues" evidence="3">
    <location>
        <begin position="1"/>
        <end position="22"/>
    </location>
</feature>
<evidence type="ECO:0000256" key="3">
    <source>
        <dbReference type="SAM" id="MobiDB-lite"/>
    </source>
</evidence>
<gene>
    <name evidence="4" type="ORF">H8707_08765</name>
</gene>
<keyword evidence="2" id="KW-1005">Bacterial flagellum biogenesis</keyword>
<comment type="caution">
    <text evidence="4">The sequence shown here is derived from an EMBL/GenBank/DDBJ whole genome shotgun (WGS) entry which is preliminary data.</text>
</comment>
<name>A0A926IKC2_9FIRM</name>
<dbReference type="RefSeq" id="WP_262429779.1">
    <property type="nucleotide sequence ID" value="NZ_JACRTG010000018.1"/>
</dbReference>